<evidence type="ECO:0000256" key="1">
    <source>
        <dbReference type="ARBA" id="ARBA00004459"/>
    </source>
</evidence>
<comment type="caution">
    <text evidence="8">The sequence shown here is derived from an EMBL/GenBank/DDBJ whole genome shotgun (WGS) entry which is preliminary data.</text>
</comment>
<dbReference type="InterPro" id="IPR032831">
    <property type="entry name" value="LptM_cons"/>
</dbReference>
<dbReference type="NCBIfam" id="NF047847">
    <property type="entry name" value="SS_mature_LptM"/>
    <property type="match status" value="1"/>
</dbReference>
<keyword evidence="5" id="KW-0998">Cell outer membrane</keyword>
<evidence type="ECO:0000256" key="5">
    <source>
        <dbReference type="ARBA" id="ARBA00023237"/>
    </source>
</evidence>
<keyword evidence="6" id="KW-0449">Lipoprotein</keyword>
<proteinExistence type="predicted"/>
<evidence type="ECO:0000313" key="8">
    <source>
        <dbReference type="EMBL" id="KRG60079.1"/>
    </source>
</evidence>
<dbReference type="RefSeq" id="WP_057663041.1">
    <property type="nucleotide sequence ID" value="NZ_LDJH01000005.1"/>
</dbReference>
<evidence type="ECO:0008006" key="10">
    <source>
        <dbReference type="Google" id="ProtNLM"/>
    </source>
</evidence>
<gene>
    <name evidence="8" type="ORF">ABB25_02115</name>
</gene>
<evidence type="ECO:0000313" key="9">
    <source>
        <dbReference type="Proteomes" id="UP000051254"/>
    </source>
</evidence>
<keyword evidence="9" id="KW-1185">Reference proteome</keyword>
<dbReference type="Proteomes" id="UP000051254">
    <property type="component" value="Unassembled WGS sequence"/>
</dbReference>
<reference evidence="8 9" key="1">
    <citation type="submission" date="2015-05" db="EMBL/GenBank/DDBJ databases">
        <title>Genome sequencing and analysis of members of genus Stenotrophomonas.</title>
        <authorList>
            <person name="Patil P.P."/>
            <person name="Midha S."/>
            <person name="Patil P.B."/>
        </authorList>
    </citation>
    <scope>NUCLEOTIDE SEQUENCE [LARGE SCALE GENOMIC DNA]</scope>
    <source>
        <strain evidence="8 9">DSM 17805</strain>
    </source>
</reference>
<keyword evidence="2" id="KW-0732">Signal</keyword>
<sequence>MNIFKRPIFRVMWGGLLALGIVGCGNKGPLVLPARPPALEQPAPMPAEPVEPAAADTDAVDSGAAADGLTEPGR</sequence>
<evidence type="ECO:0000256" key="4">
    <source>
        <dbReference type="ARBA" id="ARBA00023139"/>
    </source>
</evidence>
<dbReference type="OrthoDB" id="6054463at2"/>
<organism evidence="8 9">
    <name type="scientific">Stenotrophomonas koreensis</name>
    <dbReference type="NCBI Taxonomy" id="266128"/>
    <lineage>
        <taxon>Bacteria</taxon>
        <taxon>Pseudomonadati</taxon>
        <taxon>Pseudomonadota</taxon>
        <taxon>Gammaproteobacteria</taxon>
        <taxon>Lysobacterales</taxon>
        <taxon>Lysobacteraceae</taxon>
        <taxon>Stenotrophomonas</taxon>
    </lineage>
</organism>
<dbReference type="PROSITE" id="PS51257">
    <property type="entry name" value="PROKAR_LIPOPROTEIN"/>
    <property type="match status" value="1"/>
</dbReference>
<accession>A0A0R0BRW5</accession>
<keyword evidence="3" id="KW-0472">Membrane</keyword>
<comment type="subcellular location">
    <subcellularLocation>
        <location evidence="1">Cell outer membrane</location>
        <topology evidence="1">Lipid-anchor</topology>
    </subcellularLocation>
</comment>
<name>A0A0R0BRW5_9GAMM</name>
<protein>
    <recommendedName>
        <fullName evidence="10">Sugar transporter</fullName>
    </recommendedName>
</protein>
<evidence type="ECO:0000256" key="7">
    <source>
        <dbReference type="SAM" id="MobiDB-lite"/>
    </source>
</evidence>
<dbReference type="AlphaFoldDB" id="A0A0R0BRW5"/>
<evidence type="ECO:0000256" key="3">
    <source>
        <dbReference type="ARBA" id="ARBA00023136"/>
    </source>
</evidence>
<evidence type="ECO:0000256" key="6">
    <source>
        <dbReference type="ARBA" id="ARBA00023288"/>
    </source>
</evidence>
<keyword evidence="4" id="KW-0564">Palmitate</keyword>
<dbReference type="PATRIC" id="fig|266128.3.peg.2070"/>
<evidence type="ECO:0000256" key="2">
    <source>
        <dbReference type="ARBA" id="ARBA00022729"/>
    </source>
</evidence>
<dbReference type="STRING" id="266128.ABB25_02115"/>
<dbReference type="EMBL" id="LDJH01000005">
    <property type="protein sequence ID" value="KRG60079.1"/>
    <property type="molecule type" value="Genomic_DNA"/>
</dbReference>
<feature type="region of interest" description="Disordered" evidence="7">
    <location>
        <begin position="35"/>
        <end position="74"/>
    </location>
</feature>